<keyword evidence="8" id="KW-0119">Carbohydrate metabolism</keyword>
<dbReference type="EMBL" id="ARYK01000002">
    <property type="protein sequence ID" value="KCZ93392.1"/>
    <property type="molecule type" value="Genomic_DNA"/>
</dbReference>
<sequence>MLIEALIDRYKAHFEGGAAYVLPFENRGRDVGVTLPHPHGQIYAFAIVPEPQATAARAFASGYDLIADHASWNGVFDIASDDHCTAFSPPFARFPFETWIMPNRPCRGPWDLDGAGIEALARMLGDIPRRLDGLFGVPMPYMMSFQAAPREAGDEFQFTVQFFPVMRDAGRLKYLASVEQFTGIFTVDVVPEQAAERLRAV</sequence>
<dbReference type="SUPFAM" id="SSF54197">
    <property type="entry name" value="HIT-like"/>
    <property type="match status" value="2"/>
</dbReference>
<feature type="domain" description="Galactose-1-phosphate uridyl transferase N-terminal" evidence="10">
    <location>
        <begin position="16"/>
        <end position="49"/>
    </location>
</feature>
<dbReference type="GO" id="GO:0008270">
    <property type="term" value="F:zinc ion binding"/>
    <property type="evidence" value="ECO:0007669"/>
    <property type="project" value="InterPro"/>
</dbReference>
<dbReference type="EC" id="2.7.7.12" evidence="3"/>
<evidence type="ECO:0000256" key="2">
    <source>
        <dbReference type="ARBA" id="ARBA00004947"/>
    </source>
</evidence>
<evidence type="ECO:0000256" key="9">
    <source>
        <dbReference type="ARBA" id="ARBA00030549"/>
    </source>
</evidence>
<reference evidence="11 12" key="1">
    <citation type="journal article" date="2014" name="Antonie Van Leeuwenhoek">
        <title>Hyphomonas beringensis sp. nov. and Hyphomonas chukchiensis sp. nov., isolated from surface seawater of the Bering Sea and Chukchi Sea.</title>
        <authorList>
            <person name="Li C."/>
            <person name="Lai Q."/>
            <person name="Li G."/>
            <person name="Dong C."/>
            <person name="Wang J."/>
            <person name="Liao Y."/>
            <person name="Shao Z."/>
        </authorList>
    </citation>
    <scope>NUCLEOTIDE SEQUENCE [LARGE SCALE GENOMIC DNA]</scope>
    <source>
        <strain evidence="11 12">MHS-2</strain>
    </source>
</reference>
<evidence type="ECO:0000313" key="12">
    <source>
        <dbReference type="Proteomes" id="UP000025171"/>
    </source>
</evidence>
<evidence type="ECO:0000259" key="10">
    <source>
        <dbReference type="Pfam" id="PF01087"/>
    </source>
</evidence>
<gene>
    <name evidence="11" type="ORF">HJO_06035</name>
</gene>
<keyword evidence="12" id="KW-1185">Reference proteome</keyword>
<evidence type="ECO:0000256" key="6">
    <source>
        <dbReference type="ARBA" id="ARBA00022695"/>
    </source>
</evidence>
<evidence type="ECO:0000256" key="5">
    <source>
        <dbReference type="ARBA" id="ARBA00022679"/>
    </source>
</evidence>
<evidence type="ECO:0000256" key="1">
    <source>
        <dbReference type="ARBA" id="ARBA00001107"/>
    </source>
</evidence>
<dbReference type="InterPro" id="IPR019779">
    <property type="entry name" value="GalP_UDPtransf1_His-AS"/>
</dbReference>
<evidence type="ECO:0000256" key="8">
    <source>
        <dbReference type="ARBA" id="ARBA00023277"/>
    </source>
</evidence>
<evidence type="ECO:0000256" key="4">
    <source>
        <dbReference type="ARBA" id="ARBA00016340"/>
    </source>
</evidence>
<protein>
    <recommendedName>
        <fullName evidence="4">Galactose-1-phosphate uridylyltransferase</fullName>
        <ecNumber evidence="3">2.7.7.12</ecNumber>
    </recommendedName>
    <alternativeName>
        <fullName evidence="9">UDP-glucose--hexose-1-phosphate uridylyltransferase</fullName>
    </alternativeName>
</protein>
<dbReference type="eggNOG" id="COG1085">
    <property type="taxonomic scope" value="Bacteria"/>
</dbReference>
<dbReference type="PANTHER" id="PTHR11943">
    <property type="entry name" value="GALACTOSE-1-PHOSPHATE URIDYLYLTRANSFERASE"/>
    <property type="match status" value="1"/>
</dbReference>
<dbReference type="GO" id="GO:0008108">
    <property type="term" value="F:UDP-glucose:hexose-1-phosphate uridylyltransferase activity"/>
    <property type="evidence" value="ECO:0007669"/>
    <property type="project" value="UniProtKB-EC"/>
</dbReference>
<dbReference type="InterPro" id="IPR001937">
    <property type="entry name" value="GalP_UDPtransf1"/>
</dbReference>
<evidence type="ECO:0000313" key="11">
    <source>
        <dbReference type="EMBL" id="KCZ93392.1"/>
    </source>
</evidence>
<dbReference type="PANTHER" id="PTHR11943:SF1">
    <property type="entry name" value="GALACTOSE-1-PHOSPHATE URIDYLYLTRANSFERASE"/>
    <property type="match status" value="1"/>
</dbReference>
<dbReference type="Proteomes" id="UP000025171">
    <property type="component" value="Unassembled WGS sequence"/>
</dbReference>
<evidence type="ECO:0000256" key="7">
    <source>
        <dbReference type="ARBA" id="ARBA00023144"/>
    </source>
</evidence>
<dbReference type="Pfam" id="PF01087">
    <property type="entry name" value="GalP_UDP_transf"/>
    <property type="match status" value="1"/>
</dbReference>
<keyword evidence="5 11" id="KW-0808">Transferase</keyword>
<accession>A0A059FS02</accession>
<comment type="catalytic activity">
    <reaction evidence="1">
        <text>alpha-D-galactose 1-phosphate + UDP-alpha-D-glucose = alpha-D-glucose 1-phosphate + UDP-alpha-D-galactose</text>
        <dbReference type="Rhea" id="RHEA:13989"/>
        <dbReference type="ChEBI" id="CHEBI:58336"/>
        <dbReference type="ChEBI" id="CHEBI:58601"/>
        <dbReference type="ChEBI" id="CHEBI:58885"/>
        <dbReference type="ChEBI" id="CHEBI:66914"/>
        <dbReference type="EC" id="2.7.7.12"/>
    </reaction>
</comment>
<organism evidence="11 12">
    <name type="scientific">Hyphomonas johnsonii MHS-2</name>
    <dbReference type="NCBI Taxonomy" id="1280950"/>
    <lineage>
        <taxon>Bacteria</taxon>
        <taxon>Pseudomonadati</taxon>
        <taxon>Pseudomonadota</taxon>
        <taxon>Alphaproteobacteria</taxon>
        <taxon>Hyphomonadales</taxon>
        <taxon>Hyphomonadaceae</taxon>
        <taxon>Hyphomonas</taxon>
    </lineage>
</organism>
<dbReference type="InterPro" id="IPR036265">
    <property type="entry name" value="HIT-like_sf"/>
</dbReference>
<dbReference type="GO" id="GO:0033499">
    <property type="term" value="P:galactose catabolic process via UDP-galactose, Leloir pathway"/>
    <property type="evidence" value="ECO:0007669"/>
    <property type="project" value="TreeGrafter"/>
</dbReference>
<dbReference type="PATRIC" id="fig|1280950.3.peg.1216"/>
<dbReference type="PROSITE" id="PS00117">
    <property type="entry name" value="GAL_P_UDP_TRANSF_I"/>
    <property type="match status" value="1"/>
</dbReference>
<dbReference type="GO" id="GO:0005737">
    <property type="term" value="C:cytoplasm"/>
    <property type="evidence" value="ECO:0007669"/>
    <property type="project" value="TreeGrafter"/>
</dbReference>
<dbReference type="AlphaFoldDB" id="A0A059FS02"/>
<keyword evidence="7" id="KW-0299">Galactose metabolism</keyword>
<dbReference type="STRING" id="1280950.HJO_06035"/>
<keyword evidence="6 11" id="KW-0548">Nucleotidyltransferase</keyword>
<dbReference type="Gene3D" id="3.30.428.10">
    <property type="entry name" value="HIT-like"/>
    <property type="match status" value="2"/>
</dbReference>
<proteinExistence type="predicted"/>
<dbReference type="InterPro" id="IPR005849">
    <property type="entry name" value="GalP_Utransf_N"/>
</dbReference>
<comment type="pathway">
    <text evidence="2">Carbohydrate metabolism; galactose metabolism.</text>
</comment>
<name>A0A059FS02_9PROT</name>
<comment type="caution">
    <text evidence="11">The sequence shown here is derived from an EMBL/GenBank/DDBJ whole genome shotgun (WGS) entry which is preliminary data.</text>
</comment>
<evidence type="ECO:0000256" key="3">
    <source>
        <dbReference type="ARBA" id="ARBA00012384"/>
    </source>
</evidence>